<dbReference type="InterPro" id="IPR036291">
    <property type="entry name" value="NAD(P)-bd_dom_sf"/>
</dbReference>
<keyword evidence="2" id="KW-0560">Oxidoreductase</keyword>
<sequence length="296" mass="32106">MKVLILGARGNLGQDLVRAFGLAGHEMVGLDHDRLDVTDREAVRGHVSAGGYGAIVNAVAWNDVDGAEDPIKRELAWKLNVEVPGRLAELSREVGAAFVHYSSDFVFDGTKLEGYTEDDAPAPISVYGESKLAGEEAVRAAGGKWFVCRSSKLFGRPGSSPSSKPSFVNLMLKLAAERPKLTVVDEEVGSPTYTDDLAEATVRLVAGRYDPGVYHLVNSGTGVTWYGFVRELFGLLGVETPCDPVPASAFPRPARRPNFGQLLSTKFPPLRDRQAALQAFFAECPEVVPERFRKTK</sequence>
<evidence type="ECO:0000256" key="1">
    <source>
        <dbReference type="ARBA" id="ARBA00010944"/>
    </source>
</evidence>
<name>A0A2M7Q9A3_9BACT</name>
<feature type="domain" description="RmlD-like substrate binding" evidence="3">
    <location>
        <begin position="1"/>
        <end position="267"/>
    </location>
</feature>
<reference evidence="5" key="1">
    <citation type="submission" date="2017-09" db="EMBL/GenBank/DDBJ databases">
        <title>Depth-based differentiation of microbial function through sediment-hosted aquifers and enrichment of novel symbionts in the deep terrestrial subsurface.</title>
        <authorList>
            <person name="Probst A.J."/>
            <person name="Ladd B."/>
            <person name="Jarett J.K."/>
            <person name="Geller-Mcgrath D.E."/>
            <person name="Sieber C.M.K."/>
            <person name="Emerson J.B."/>
            <person name="Anantharaman K."/>
            <person name="Thomas B.C."/>
            <person name="Malmstrom R."/>
            <person name="Stieglmeier M."/>
            <person name="Klingl A."/>
            <person name="Woyke T."/>
            <person name="Ryan C.M."/>
            <person name="Banfield J.F."/>
        </authorList>
    </citation>
    <scope>NUCLEOTIDE SEQUENCE [LARGE SCALE GENOMIC DNA]</scope>
</reference>
<dbReference type="Proteomes" id="UP000230973">
    <property type="component" value="Unassembled WGS sequence"/>
</dbReference>
<dbReference type="SUPFAM" id="SSF51735">
    <property type="entry name" value="NAD(P)-binding Rossmann-fold domains"/>
    <property type="match status" value="1"/>
</dbReference>
<dbReference type="EC" id="1.1.1.133" evidence="2"/>
<dbReference type="Gene3D" id="3.90.25.10">
    <property type="entry name" value="UDP-galactose 4-epimerase, domain 1"/>
    <property type="match status" value="1"/>
</dbReference>
<dbReference type="GO" id="GO:0008831">
    <property type="term" value="F:dTDP-4-dehydrorhamnose reductase activity"/>
    <property type="evidence" value="ECO:0007669"/>
    <property type="project" value="UniProtKB-EC"/>
</dbReference>
<dbReference type="UniPathway" id="UPA00124"/>
<dbReference type="Pfam" id="PF04321">
    <property type="entry name" value="RmlD_sub_bind"/>
    <property type="match status" value="1"/>
</dbReference>
<comment type="function">
    <text evidence="2">Catalyzes the reduction of dTDP-6-deoxy-L-lyxo-4-hexulose to yield dTDP-L-rhamnose.</text>
</comment>
<dbReference type="AlphaFoldDB" id="A0A2M7Q9A3"/>
<dbReference type="EMBL" id="PFLC01000051">
    <property type="protein sequence ID" value="PIY62168.1"/>
    <property type="molecule type" value="Genomic_DNA"/>
</dbReference>
<evidence type="ECO:0000313" key="5">
    <source>
        <dbReference type="Proteomes" id="UP000230973"/>
    </source>
</evidence>
<comment type="caution">
    <text evidence="4">The sequence shown here is derived from an EMBL/GenBank/DDBJ whole genome shotgun (WGS) entry which is preliminary data.</text>
</comment>
<evidence type="ECO:0000313" key="4">
    <source>
        <dbReference type="EMBL" id="PIY62168.1"/>
    </source>
</evidence>
<proteinExistence type="inferred from homology"/>
<evidence type="ECO:0000259" key="3">
    <source>
        <dbReference type="Pfam" id="PF04321"/>
    </source>
</evidence>
<comment type="similarity">
    <text evidence="1 2">Belongs to the dTDP-4-dehydrorhamnose reductase family.</text>
</comment>
<dbReference type="PANTHER" id="PTHR10491">
    <property type="entry name" value="DTDP-4-DEHYDRORHAMNOSE REDUCTASE"/>
    <property type="match status" value="1"/>
</dbReference>
<organism evidence="4 5">
    <name type="scientific">Candidatus Uhrbacteria bacterium CG_4_10_14_0_8_um_filter_58_22</name>
    <dbReference type="NCBI Taxonomy" id="1975029"/>
    <lineage>
        <taxon>Bacteria</taxon>
        <taxon>Candidatus Uhriibacteriota</taxon>
    </lineage>
</organism>
<dbReference type="InterPro" id="IPR005913">
    <property type="entry name" value="dTDP_dehydrorham_reduct"/>
</dbReference>
<dbReference type="CDD" id="cd05254">
    <property type="entry name" value="dTDP_HR_like_SDR_e"/>
    <property type="match status" value="1"/>
</dbReference>
<dbReference type="PANTHER" id="PTHR10491:SF4">
    <property type="entry name" value="METHIONINE ADENOSYLTRANSFERASE 2 SUBUNIT BETA"/>
    <property type="match status" value="1"/>
</dbReference>
<gene>
    <name evidence="4" type="primary">rfbD</name>
    <name evidence="4" type="ORF">COY93_03780</name>
</gene>
<dbReference type="InterPro" id="IPR029903">
    <property type="entry name" value="RmlD-like-bd"/>
</dbReference>
<keyword evidence="2" id="KW-0521">NADP</keyword>
<comment type="pathway">
    <text evidence="2">Carbohydrate biosynthesis; dTDP-L-rhamnose biosynthesis.</text>
</comment>
<accession>A0A2M7Q9A3</accession>
<dbReference type="GO" id="GO:0019305">
    <property type="term" value="P:dTDP-rhamnose biosynthetic process"/>
    <property type="evidence" value="ECO:0007669"/>
    <property type="project" value="UniProtKB-UniPathway"/>
</dbReference>
<dbReference type="NCBIfam" id="TIGR01214">
    <property type="entry name" value="rmlD"/>
    <property type="match status" value="1"/>
</dbReference>
<dbReference type="Gene3D" id="3.40.50.720">
    <property type="entry name" value="NAD(P)-binding Rossmann-like Domain"/>
    <property type="match status" value="1"/>
</dbReference>
<protein>
    <recommendedName>
        <fullName evidence="2">dTDP-4-dehydrorhamnose reductase</fullName>
        <ecNumber evidence="2">1.1.1.133</ecNumber>
    </recommendedName>
</protein>
<evidence type="ECO:0000256" key="2">
    <source>
        <dbReference type="RuleBase" id="RU364082"/>
    </source>
</evidence>